<protein>
    <submittedName>
        <fullName evidence="2">CubicO group peptidase, beta-lactamase class C family</fullName>
    </submittedName>
</protein>
<dbReference type="PANTHER" id="PTHR43283:SF3">
    <property type="entry name" value="BETA-LACTAMASE FAMILY PROTEIN (AFU_ORTHOLOGUE AFUA_5G07500)"/>
    <property type="match status" value="1"/>
</dbReference>
<dbReference type="InterPro" id="IPR050789">
    <property type="entry name" value="Diverse_Enzym_Activities"/>
</dbReference>
<reference evidence="3" key="1">
    <citation type="submission" date="2016-11" db="EMBL/GenBank/DDBJ databases">
        <authorList>
            <person name="Varghese N."/>
            <person name="Submissions S."/>
        </authorList>
    </citation>
    <scope>NUCLEOTIDE SEQUENCE [LARGE SCALE GENOMIC DNA]</scope>
    <source>
        <strain evidence="3">DSM 16579</strain>
    </source>
</reference>
<dbReference type="EMBL" id="FQVF01000008">
    <property type="protein sequence ID" value="SHF47656.1"/>
    <property type="molecule type" value="Genomic_DNA"/>
</dbReference>
<feature type="domain" description="Beta-lactamase-related" evidence="1">
    <location>
        <begin position="22"/>
        <end position="377"/>
    </location>
</feature>
<organism evidence="2 3">
    <name type="scientific">Marinomonas polaris DSM 16579</name>
    <dbReference type="NCBI Taxonomy" id="1122206"/>
    <lineage>
        <taxon>Bacteria</taxon>
        <taxon>Pseudomonadati</taxon>
        <taxon>Pseudomonadota</taxon>
        <taxon>Gammaproteobacteria</taxon>
        <taxon>Oceanospirillales</taxon>
        <taxon>Oceanospirillaceae</taxon>
        <taxon>Marinomonas</taxon>
    </lineage>
</organism>
<dbReference type="SUPFAM" id="SSF56601">
    <property type="entry name" value="beta-lactamase/transpeptidase-like"/>
    <property type="match status" value="1"/>
</dbReference>
<evidence type="ECO:0000313" key="3">
    <source>
        <dbReference type="Proteomes" id="UP000184517"/>
    </source>
</evidence>
<name>A0A1M5BZ19_9GAMM</name>
<dbReference type="PANTHER" id="PTHR43283">
    <property type="entry name" value="BETA-LACTAMASE-RELATED"/>
    <property type="match status" value="1"/>
</dbReference>
<dbReference type="InterPro" id="IPR001466">
    <property type="entry name" value="Beta-lactam-related"/>
</dbReference>
<accession>A0A1M5BZ19</accession>
<sequence>MTTHKYLLPQSAWLRGFSSNIQSVVQRALDEQRLVGAVVLVSQHGEVIHQQASGFADREAVRPMTVDTVFRLASVSKPIVSVAALVLVAQGRLELDEDIGIWKLDFQPRLADGRTARITARQLLSHMAGLSYRFFEADENSPYAMAGVSDGMDASGISLEENLRRIASVPLIYEPGTAWGYSLATDVLGALIERIQGAPLDKAVRQLVTGPLGMNYTGFVTNNPQRVAVAYVNDTPSPHRLTEGETVSPFDGAVGIKYSPARIFDTQSFPSGGAGMAGTAGDFFCLLEALRQGGGKLLPDELIAEMGRDQTNGLELPNAPGFGFGLGFSVLRDALLAASPESLGTWRWGGAYGHSWFVDHVQGLSVVAFTNTQFEGMSGRFVTEMRDVIYGALETSL</sequence>
<dbReference type="InterPro" id="IPR012338">
    <property type="entry name" value="Beta-lactam/transpept-like"/>
</dbReference>
<dbReference type="Proteomes" id="UP000184517">
    <property type="component" value="Unassembled WGS sequence"/>
</dbReference>
<dbReference type="OrthoDB" id="9799367at2"/>
<keyword evidence="3" id="KW-1185">Reference proteome</keyword>
<dbReference type="RefSeq" id="WP_072839582.1">
    <property type="nucleotide sequence ID" value="NZ_FQVF01000008.1"/>
</dbReference>
<dbReference type="STRING" id="1122206.SAMN02745753_02026"/>
<proteinExistence type="predicted"/>
<dbReference type="Gene3D" id="3.40.710.10">
    <property type="entry name" value="DD-peptidase/beta-lactamase superfamily"/>
    <property type="match status" value="1"/>
</dbReference>
<gene>
    <name evidence="2" type="ORF">SAMN02745753_02026</name>
</gene>
<dbReference type="Pfam" id="PF00144">
    <property type="entry name" value="Beta-lactamase"/>
    <property type="match status" value="1"/>
</dbReference>
<evidence type="ECO:0000313" key="2">
    <source>
        <dbReference type="EMBL" id="SHF47656.1"/>
    </source>
</evidence>
<evidence type="ECO:0000259" key="1">
    <source>
        <dbReference type="Pfam" id="PF00144"/>
    </source>
</evidence>
<dbReference type="AlphaFoldDB" id="A0A1M5BZ19"/>